<gene>
    <name evidence="1" type="ORF">PG993_009433</name>
</gene>
<dbReference type="Proteomes" id="UP001444661">
    <property type="component" value="Unassembled WGS sequence"/>
</dbReference>
<name>A0ABR1SJD4_9PEZI</name>
<evidence type="ECO:0000313" key="2">
    <source>
        <dbReference type="Proteomes" id="UP001444661"/>
    </source>
</evidence>
<organism evidence="1 2">
    <name type="scientific">Apiospora rasikravindrae</name>
    <dbReference type="NCBI Taxonomy" id="990691"/>
    <lineage>
        <taxon>Eukaryota</taxon>
        <taxon>Fungi</taxon>
        <taxon>Dikarya</taxon>
        <taxon>Ascomycota</taxon>
        <taxon>Pezizomycotina</taxon>
        <taxon>Sordariomycetes</taxon>
        <taxon>Xylariomycetidae</taxon>
        <taxon>Amphisphaeriales</taxon>
        <taxon>Apiosporaceae</taxon>
        <taxon>Apiospora</taxon>
    </lineage>
</organism>
<accession>A0ABR1SJD4</accession>
<keyword evidence="2" id="KW-1185">Reference proteome</keyword>
<evidence type="ECO:0000313" key="1">
    <source>
        <dbReference type="EMBL" id="KAK8034438.1"/>
    </source>
</evidence>
<dbReference type="EMBL" id="JAQQWK010000009">
    <property type="protein sequence ID" value="KAK8034438.1"/>
    <property type="molecule type" value="Genomic_DNA"/>
</dbReference>
<sequence length="129" mass="13975">MAKHGQESRLRGETYQDRPDTVLCTTKTLGTSAPSAAIAVRECRTPELGLRQRQGGAHIAGVGGCQSILGMVSRLILRLAPPPDDDRRMGRLCGRNNVWLSPSHSRTIKIPIGVGSSQHRRSVYASMGE</sequence>
<reference evidence="1 2" key="1">
    <citation type="submission" date="2023-01" db="EMBL/GenBank/DDBJ databases">
        <title>Analysis of 21 Apiospora genomes using comparative genomics revels a genus with tremendous synthesis potential of carbohydrate active enzymes and secondary metabolites.</title>
        <authorList>
            <person name="Sorensen T."/>
        </authorList>
    </citation>
    <scope>NUCLEOTIDE SEQUENCE [LARGE SCALE GENOMIC DNA]</scope>
    <source>
        <strain evidence="1 2">CBS 33761</strain>
    </source>
</reference>
<protein>
    <submittedName>
        <fullName evidence="1">Uncharacterized protein</fullName>
    </submittedName>
</protein>
<proteinExistence type="predicted"/>
<comment type="caution">
    <text evidence="1">The sequence shown here is derived from an EMBL/GenBank/DDBJ whole genome shotgun (WGS) entry which is preliminary data.</text>
</comment>